<evidence type="ECO:0000313" key="3">
    <source>
        <dbReference type="EMBL" id="GFY55806.1"/>
    </source>
</evidence>
<comment type="caution">
    <text evidence="3">The sequence shown here is derived from an EMBL/GenBank/DDBJ whole genome shotgun (WGS) entry which is preliminary data.</text>
</comment>
<evidence type="ECO:0000256" key="1">
    <source>
        <dbReference type="ARBA" id="ARBA00022737"/>
    </source>
</evidence>
<dbReference type="AlphaFoldDB" id="A0A8X6XMD5"/>
<evidence type="ECO:0000259" key="2">
    <source>
        <dbReference type="PROSITE" id="PS51549"/>
    </source>
</evidence>
<protein>
    <submittedName>
        <fullName evidence="3">Skeletor</fullName>
    </submittedName>
</protein>
<dbReference type="Pfam" id="PF10517">
    <property type="entry name" value="DM13"/>
    <property type="match status" value="1"/>
</dbReference>
<dbReference type="EMBL" id="BMAV01010592">
    <property type="protein sequence ID" value="GFY55806.1"/>
    <property type="molecule type" value="Genomic_DNA"/>
</dbReference>
<name>A0A8X6XMD5_9ARAC</name>
<dbReference type="PANTHER" id="PTHR24036:SF5">
    <property type="entry name" value="THROMBOMODULIN"/>
    <property type="match status" value="1"/>
</dbReference>
<gene>
    <name evidence="3" type="primary">NCL1_20876</name>
    <name evidence="3" type="ORF">TNIN_337491</name>
</gene>
<evidence type="ECO:0000313" key="4">
    <source>
        <dbReference type="Proteomes" id="UP000886998"/>
    </source>
</evidence>
<keyword evidence="4" id="KW-1185">Reference proteome</keyword>
<reference evidence="3" key="1">
    <citation type="submission" date="2020-08" db="EMBL/GenBank/DDBJ databases">
        <title>Multicomponent nature underlies the extraordinary mechanical properties of spider dragline silk.</title>
        <authorList>
            <person name="Kono N."/>
            <person name="Nakamura H."/>
            <person name="Mori M."/>
            <person name="Yoshida Y."/>
            <person name="Ohtoshi R."/>
            <person name="Malay A.D."/>
            <person name="Moran D.A.P."/>
            <person name="Tomita M."/>
            <person name="Numata K."/>
            <person name="Arakawa K."/>
        </authorList>
    </citation>
    <scope>NUCLEOTIDE SEQUENCE</scope>
</reference>
<proteinExistence type="predicted"/>
<organism evidence="3 4">
    <name type="scientific">Trichonephila inaurata madagascariensis</name>
    <dbReference type="NCBI Taxonomy" id="2747483"/>
    <lineage>
        <taxon>Eukaryota</taxon>
        <taxon>Metazoa</taxon>
        <taxon>Ecdysozoa</taxon>
        <taxon>Arthropoda</taxon>
        <taxon>Chelicerata</taxon>
        <taxon>Arachnida</taxon>
        <taxon>Araneae</taxon>
        <taxon>Araneomorphae</taxon>
        <taxon>Entelegynae</taxon>
        <taxon>Araneoidea</taxon>
        <taxon>Nephilidae</taxon>
        <taxon>Trichonephila</taxon>
        <taxon>Trichonephila inaurata</taxon>
    </lineage>
</organism>
<dbReference type="InterPro" id="IPR052126">
    <property type="entry name" value="Spindle_Org/Thrombomodulin"/>
</dbReference>
<dbReference type="InterPro" id="IPR019545">
    <property type="entry name" value="DM13_domain"/>
</dbReference>
<keyword evidence="1" id="KW-0677">Repeat</keyword>
<dbReference type="PANTHER" id="PTHR24036">
    <property type="entry name" value="SKELETOR-RELATED"/>
    <property type="match status" value="1"/>
</dbReference>
<sequence>MMGLQGGSSRRMLRQVLLAVFGVIITTGTAVGQTKYYGRLIGTFHTYAHGVRGTVYVANENTIFIKDFEYDGQGPDAFFWGDILRSLHQTDSSFHLKMEPRMKS</sequence>
<feature type="domain" description="DM13" evidence="2">
    <location>
        <begin position="38"/>
        <end position="104"/>
    </location>
</feature>
<dbReference type="Proteomes" id="UP000886998">
    <property type="component" value="Unassembled WGS sequence"/>
</dbReference>
<accession>A0A8X6XMD5</accession>
<dbReference type="PROSITE" id="PS51549">
    <property type="entry name" value="DM13"/>
    <property type="match status" value="1"/>
</dbReference>
<dbReference type="OrthoDB" id="6485817at2759"/>